<comment type="caution">
    <text evidence="2">The sequence shown here is derived from an EMBL/GenBank/DDBJ whole genome shotgun (WGS) entry which is preliminary data.</text>
</comment>
<feature type="region of interest" description="Disordered" evidence="1">
    <location>
        <begin position="1"/>
        <end position="23"/>
    </location>
</feature>
<protein>
    <submittedName>
        <fullName evidence="2">Uncharacterized protein</fullName>
    </submittedName>
</protein>
<evidence type="ECO:0000313" key="2">
    <source>
        <dbReference type="EMBL" id="KAB0648497.1"/>
    </source>
</evidence>
<dbReference type="RefSeq" id="WP_151006909.1">
    <property type="nucleotide sequence ID" value="NZ_VZOL01000800.1"/>
</dbReference>
<sequence>AAAQQGAPAAPGAGARHSPYRPGLPQRARTYYMMTRGIDNLKVHRITSDNLIRFSYRVTDPDAAKRLADRSATPYLYGQTSHALLEVPVMDKVGQLRQSGRLEAGREYWMVFSNKGNVVKVGERVNVIIGSLHIDGLLVE</sequence>
<feature type="non-terminal residue" evidence="2">
    <location>
        <position position="1"/>
    </location>
</feature>
<reference evidence="2 3" key="1">
    <citation type="submission" date="2019-09" db="EMBL/GenBank/DDBJ databases">
        <title>Draft genome sequences of 48 bacterial type strains from the CCUG.</title>
        <authorList>
            <person name="Tunovic T."/>
            <person name="Pineiro-Iglesias B."/>
            <person name="Unosson C."/>
            <person name="Inganas E."/>
            <person name="Ohlen M."/>
            <person name="Cardew S."/>
            <person name="Jensie-Markopoulos S."/>
            <person name="Salva-Serra F."/>
            <person name="Jaen-Luchoro D."/>
            <person name="Karlsson R."/>
            <person name="Svensson-Stadler L."/>
            <person name="Chun J."/>
            <person name="Moore E."/>
        </authorList>
    </citation>
    <scope>NUCLEOTIDE SEQUENCE [LARGE SCALE GENOMIC DNA]</scope>
    <source>
        <strain evidence="2 3">CCUG 65687</strain>
    </source>
</reference>
<evidence type="ECO:0000313" key="3">
    <source>
        <dbReference type="Proteomes" id="UP000473571"/>
    </source>
</evidence>
<dbReference type="EMBL" id="VZOL01000800">
    <property type="protein sequence ID" value="KAB0648497.1"/>
    <property type="molecule type" value="Genomic_DNA"/>
</dbReference>
<gene>
    <name evidence="2" type="ORF">F7R13_30430</name>
</gene>
<evidence type="ECO:0000256" key="1">
    <source>
        <dbReference type="SAM" id="MobiDB-lite"/>
    </source>
</evidence>
<feature type="compositionally biased region" description="Low complexity" evidence="1">
    <location>
        <begin position="1"/>
        <end position="15"/>
    </location>
</feature>
<accession>A0A6L3N7Y9</accession>
<proteinExistence type="predicted"/>
<dbReference type="AlphaFoldDB" id="A0A6L3N7Y9"/>
<organism evidence="2 3">
    <name type="scientific">Burkholderia territorii</name>
    <dbReference type="NCBI Taxonomy" id="1503055"/>
    <lineage>
        <taxon>Bacteria</taxon>
        <taxon>Pseudomonadati</taxon>
        <taxon>Pseudomonadota</taxon>
        <taxon>Betaproteobacteria</taxon>
        <taxon>Burkholderiales</taxon>
        <taxon>Burkholderiaceae</taxon>
        <taxon>Burkholderia</taxon>
        <taxon>Burkholderia cepacia complex</taxon>
    </lineage>
</organism>
<name>A0A6L3N7Y9_9BURK</name>
<dbReference type="Proteomes" id="UP000473571">
    <property type="component" value="Unassembled WGS sequence"/>
</dbReference>